<dbReference type="GO" id="GO:0045893">
    <property type="term" value="P:positive regulation of DNA-templated transcription"/>
    <property type="evidence" value="ECO:0007669"/>
    <property type="project" value="InterPro"/>
</dbReference>
<proteinExistence type="predicted"/>
<dbReference type="SMART" id="SM00425">
    <property type="entry name" value="TBOX"/>
    <property type="match status" value="1"/>
</dbReference>
<dbReference type="PRINTS" id="PR00937">
    <property type="entry name" value="TBOX"/>
</dbReference>
<accession>A0A6V7UIR7</accession>
<dbReference type="OrthoDB" id="7442607at2759"/>
<dbReference type="GO" id="GO:0000981">
    <property type="term" value="F:DNA-binding transcription factor activity, RNA polymerase II-specific"/>
    <property type="evidence" value="ECO:0007669"/>
    <property type="project" value="TreeGrafter"/>
</dbReference>
<dbReference type="Pfam" id="PF00907">
    <property type="entry name" value="T-box"/>
    <property type="match status" value="1"/>
</dbReference>
<evidence type="ECO:0000256" key="4">
    <source>
        <dbReference type="ARBA" id="ARBA00023163"/>
    </source>
</evidence>
<dbReference type="AlphaFoldDB" id="A0A6V7UIR7"/>
<dbReference type="GO" id="GO:0005634">
    <property type="term" value="C:nucleus"/>
    <property type="evidence" value="ECO:0007669"/>
    <property type="project" value="UniProtKB-SubCell"/>
</dbReference>
<dbReference type="GO" id="GO:0000978">
    <property type="term" value="F:RNA polymerase II cis-regulatory region sequence-specific DNA binding"/>
    <property type="evidence" value="ECO:0007669"/>
    <property type="project" value="InterPro"/>
</dbReference>
<dbReference type="PROSITE" id="PS01283">
    <property type="entry name" value="TBOX_1"/>
    <property type="match status" value="1"/>
</dbReference>
<keyword evidence="2" id="KW-0805">Transcription regulation</keyword>
<dbReference type="PANTHER" id="PTHR11267">
    <property type="entry name" value="T-BOX PROTEIN-RELATED"/>
    <property type="match status" value="1"/>
</dbReference>
<dbReference type="InterPro" id="IPR018186">
    <property type="entry name" value="TF_T-box_CS"/>
</dbReference>
<evidence type="ECO:0000256" key="2">
    <source>
        <dbReference type="ARBA" id="ARBA00023015"/>
    </source>
</evidence>
<name>A0A6V7UIR7_MELEN</name>
<dbReference type="Proteomes" id="UP000580250">
    <property type="component" value="Unassembled WGS sequence"/>
</dbReference>
<keyword evidence="3 6" id="KW-0238">DNA-binding</keyword>
<evidence type="ECO:0000256" key="3">
    <source>
        <dbReference type="ARBA" id="ARBA00023125"/>
    </source>
</evidence>
<dbReference type="SUPFAM" id="SSF49417">
    <property type="entry name" value="p53-like transcription factors"/>
    <property type="match status" value="1"/>
</dbReference>
<comment type="subcellular location">
    <subcellularLocation>
        <location evidence="1 6">Nucleus</location>
    </subcellularLocation>
</comment>
<feature type="domain" description="T-box" evidence="7">
    <location>
        <begin position="55"/>
        <end position="222"/>
    </location>
</feature>
<dbReference type="GO" id="GO:0000785">
    <property type="term" value="C:chromatin"/>
    <property type="evidence" value="ECO:0007669"/>
    <property type="project" value="TreeGrafter"/>
</dbReference>
<dbReference type="InterPro" id="IPR001699">
    <property type="entry name" value="TF_T-box"/>
</dbReference>
<reference evidence="8 9" key="1">
    <citation type="submission" date="2020-08" db="EMBL/GenBank/DDBJ databases">
        <authorList>
            <person name="Koutsovoulos G."/>
            <person name="Danchin GJ E."/>
        </authorList>
    </citation>
    <scope>NUCLEOTIDE SEQUENCE [LARGE SCALE GENOMIC DNA]</scope>
</reference>
<comment type="caution">
    <text evidence="8">The sequence shown here is derived from an EMBL/GenBank/DDBJ whole genome shotgun (WGS) entry which is preliminary data.</text>
</comment>
<evidence type="ECO:0000313" key="8">
    <source>
        <dbReference type="EMBL" id="CAD2158718.1"/>
    </source>
</evidence>
<evidence type="ECO:0000256" key="5">
    <source>
        <dbReference type="ARBA" id="ARBA00023242"/>
    </source>
</evidence>
<evidence type="ECO:0000256" key="1">
    <source>
        <dbReference type="ARBA" id="ARBA00004123"/>
    </source>
</evidence>
<dbReference type="EMBL" id="CAJEWN010000071">
    <property type="protein sequence ID" value="CAD2158718.1"/>
    <property type="molecule type" value="Genomic_DNA"/>
</dbReference>
<dbReference type="PROSITE" id="PS50252">
    <property type="entry name" value="TBOX_3"/>
    <property type="match status" value="1"/>
</dbReference>
<keyword evidence="4" id="KW-0804">Transcription</keyword>
<evidence type="ECO:0000259" key="7">
    <source>
        <dbReference type="PROSITE" id="PS50252"/>
    </source>
</evidence>
<dbReference type="PANTHER" id="PTHR11267:SF195">
    <property type="entry name" value="OPTOMOTOR-BLIND-RELATED-GENE-1, ISOFORM A"/>
    <property type="match status" value="1"/>
</dbReference>
<dbReference type="InterPro" id="IPR046360">
    <property type="entry name" value="T-box_DNA-bd"/>
</dbReference>
<evidence type="ECO:0000313" key="9">
    <source>
        <dbReference type="Proteomes" id="UP000580250"/>
    </source>
</evidence>
<gene>
    <name evidence="8" type="ORF">MENT_LOCUS13321</name>
</gene>
<keyword evidence="5 6" id="KW-0539">Nucleus</keyword>
<dbReference type="InterPro" id="IPR036960">
    <property type="entry name" value="T-box_sf"/>
</dbReference>
<comment type="caution">
    <text evidence="6">Lacks conserved residue(s) required for the propagation of feature annotation.</text>
</comment>
<organism evidence="8 9">
    <name type="scientific">Meloidogyne enterolobii</name>
    <name type="common">Root-knot nematode worm</name>
    <name type="synonym">Meloidogyne mayaguensis</name>
    <dbReference type="NCBI Taxonomy" id="390850"/>
    <lineage>
        <taxon>Eukaryota</taxon>
        <taxon>Metazoa</taxon>
        <taxon>Ecdysozoa</taxon>
        <taxon>Nematoda</taxon>
        <taxon>Chromadorea</taxon>
        <taxon>Rhabditida</taxon>
        <taxon>Tylenchina</taxon>
        <taxon>Tylenchomorpha</taxon>
        <taxon>Tylenchoidea</taxon>
        <taxon>Meloidogynidae</taxon>
        <taxon>Meloidogyninae</taxon>
        <taxon>Meloidogyne</taxon>
    </lineage>
</organism>
<sequence length="258" mass="30001">MSENKPRKRKTLDFSIDSILETKIPRNIPIIERNIIPSSQDERLYWALEKTEIRLEGAQLWRRFNSLGTEMIVTRSGRRMFPTLQCSLYGLVPNLNYSLMVDFQCTDQKRYRYSFHHSKWTVAGPESPASGAHWERQAVVTFDKIKLTNNPLDQNGHAIVNSMHRYQPRFHLVVHVDQASSLNRRKTFVFKETAFMAVTAYQNHRITELKIESNPFAKGFRDCSLLINNDTDLSVKKASYHVNTSFRESFGWLSPESA</sequence>
<dbReference type="InterPro" id="IPR008967">
    <property type="entry name" value="p53-like_TF_DNA-bd_sf"/>
</dbReference>
<dbReference type="GO" id="GO:0001708">
    <property type="term" value="P:cell fate specification"/>
    <property type="evidence" value="ECO:0007669"/>
    <property type="project" value="TreeGrafter"/>
</dbReference>
<dbReference type="Gene3D" id="2.60.40.820">
    <property type="entry name" value="Transcription factor, T-box"/>
    <property type="match status" value="1"/>
</dbReference>
<protein>
    <recommendedName>
        <fullName evidence="7">T-box domain-containing protein</fullName>
    </recommendedName>
</protein>
<evidence type="ECO:0000256" key="6">
    <source>
        <dbReference type="PROSITE-ProRule" id="PRU00201"/>
    </source>
</evidence>